<gene>
    <name evidence="2" type="ORF">GB622_08275</name>
</gene>
<evidence type="ECO:0000313" key="2">
    <source>
        <dbReference type="EMBL" id="HAB5908098.1"/>
    </source>
</evidence>
<protein>
    <recommendedName>
        <fullName evidence="1">DUF7878 domain-containing protein</fullName>
    </recommendedName>
</protein>
<dbReference type="EMBL" id="DAAHFP010000003">
    <property type="protein sequence ID" value="HAB5908098.1"/>
    <property type="molecule type" value="Genomic_DNA"/>
</dbReference>
<reference evidence="2" key="1">
    <citation type="journal article" date="2018" name="Genome Biol.">
        <title>SKESA: strategic k-mer extension for scrupulous assemblies.</title>
        <authorList>
            <person name="Souvorov A."/>
            <person name="Agarwala R."/>
            <person name="Lipman D.J."/>
        </authorList>
    </citation>
    <scope>NUCLEOTIDE SEQUENCE</scope>
    <source>
        <strain evidence="2">Salmonella enterica</strain>
    </source>
</reference>
<proteinExistence type="predicted"/>
<feature type="domain" description="DUF7878" evidence="1">
    <location>
        <begin position="24"/>
        <end position="127"/>
    </location>
</feature>
<dbReference type="RefSeq" id="WP_072643801.1">
    <property type="nucleotide sequence ID" value="NZ_MYAS01000006.1"/>
</dbReference>
<dbReference type="AlphaFoldDB" id="A0A5X6RVY6"/>
<sequence length="140" mass="16153">MERIPCEHSIKIEYSNLTIGDVTSRPQLYAAVEGDLLIIKDNELIFSENGVLLLELAKEFNKWLGNQQEDFEYYSMDYEDAPILFFKEKTGSWSIGGVWFDGEYSEVKTSDIADACRKFITDLLHDLSIKGIDVDFFYID</sequence>
<dbReference type="InterPro" id="IPR057200">
    <property type="entry name" value="DUF7878"/>
</dbReference>
<name>A0A5X6RVY6_SALNE</name>
<dbReference type="Pfam" id="PF25297">
    <property type="entry name" value="DUF7878"/>
    <property type="match status" value="1"/>
</dbReference>
<comment type="caution">
    <text evidence="2">The sequence shown here is derived from an EMBL/GenBank/DDBJ whole genome shotgun (WGS) entry which is preliminary data.</text>
</comment>
<reference evidence="2" key="2">
    <citation type="submission" date="2019-10" db="EMBL/GenBank/DDBJ databases">
        <authorList>
            <consortium name="NCBI Pathogen Detection Project"/>
        </authorList>
    </citation>
    <scope>NUCLEOTIDE SEQUENCE</scope>
    <source>
        <strain evidence="2">Salmonella enterica</strain>
    </source>
</reference>
<evidence type="ECO:0000259" key="1">
    <source>
        <dbReference type="Pfam" id="PF25297"/>
    </source>
</evidence>
<organism evidence="2">
    <name type="scientific">Salmonella newport</name>
    <dbReference type="NCBI Taxonomy" id="108619"/>
    <lineage>
        <taxon>Bacteria</taxon>
        <taxon>Pseudomonadati</taxon>
        <taxon>Pseudomonadota</taxon>
        <taxon>Gammaproteobacteria</taxon>
        <taxon>Enterobacterales</taxon>
        <taxon>Enterobacteriaceae</taxon>
        <taxon>Salmonella</taxon>
    </lineage>
</organism>
<accession>A0A5X6RVY6</accession>